<protein>
    <submittedName>
        <fullName evidence="1">Lactoylglutathione lyase</fullName>
    </submittedName>
</protein>
<accession>A0ABD7S8X3</accession>
<keyword evidence="2" id="KW-1185">Reference proteome</keyword>
<keyword evidence="1" id="KW-0456">Lyase</keyword>
<dbReference type="SUPFAM" id="SSF54593">
    <property type="entry name" value="Glyoxalase/Bleomycin resistance protein/Dihydroxybiphenyl dioxygenase"/>
    <property type="match status" value="1"/>
</dbReference>
<sequence length="69" mass="7626">MSIALVRLILYVHNVAAVKAFYQTHFALSVIEQIARSGWCSQPAASSWRCTGLARLTDSSRIRVHPAAQ</sequence>
<comment type="caution">
    <text evidence="1">The sequence shown here is derived from an EMBL/GenBank/DDBJ whole genome shotgun (WGS) entry which is preliminary data.</text>
</comment>
<dbReference type="Proteomes" id="UP000320455">
    <property type="component" value="Unassembled WGS sequence"/>
</dbReference>
<proteinExistence type="predicted"/>
<dbReference type="InterPro" id="IPR029068">
    <property type="entry name" value="Glyas_Bleomycin-R_OHBP_Dase"/>
</dbReference>
<evidence type="ECO:0000313" key="1">
    <source>
        <dbReference type="EMBL" id="TWQ52275.1"/>
    </source>
</evidence>
<dbReference type="EMBL" id="VOCK01000019">
    <property type="protein sequence ID" value="TWQ52275.1"/>
    <property type="molecule type" value="Genomic_DNA"/>
</dbReference>
<gene>
    <name evidence="1" type="ORF">FQK01_13280</name>
</gene>
<dbReference type="GO" id="GO:0016829">
    <property type="term" value="F:lyase activity"/>
    <property type="evidence" value="ECO:0007669"/>
    <property type="project" value="UniProtKB-KW"/>
</dbReference>
<evidence type="ECO:0000313" key="2">
    <source>
        <dbReference type="Proteomes" id="UP000320455"/>
    </source>
</evidence>
<name>A0ABD7S8X3_XANVA</name>
<dbReference type="AlphaFoldDB" id="A0ABD7S8X3"/>
<organism evidence="1 2">
    <name type="scientific">Xanthomonas vasicola</name>
    <dbReference type="NCBI Taxonomy" id="56459"/>
    <lineage>
        <taxon>Bacteria</taxon>
        <taxon>Pseudomonadati</taxon>
        <taxon>Pseudomonadota</taxon>
        <taxon>Gammaproteobacteria</taxon>
        <taxon>Lysobacterales</taxon>
        <taxon>Lysobacteraceae</taxon>
        <taxon>Xanthomonas</taxon>
    </lineage>
</organism>
<reference evidence="2" key="1">
    <citation type="journal article" date="2020" name="Phytopathology">
        <title>Genomic acquisitions in emerging populations of Xanthomonas vasicola pv. vasculorum infecting corn in the U.S. and Argentina.</title>
        <authorList>
            <person name="Perez-Quintero A.L."/>
        </authorList>
    </citation>
    <scope>NUCLEOTIDE SEQUENCE [LARGE SCALE GENOMIC DNA]</scope>
    <source>
        <strain evidence="2">Xvh-L</strain>
    </source>
</reference>